<dbReference type="Gene3D" id="3.20.20.70">
    <property type="entry name" value="Aldolase class I"/>
    <property type="match status" value="1"/>
</dbReference>
<dbReference type="PANTHER" id="PTHR10277">
    <property type="entry name" value="HOMOCITRATE SYNTHASE-RELATED"/>
    <property type="match status" value="1"/>
</dbReference>
<keyword evidence="4" id="KW-1185">Reference proteome</keyword>
<comment type="caution">
    <text evidence="3">The sequence shown here is derived from an EMBL/GenBank/DDBJ whole genome shotgun (WGS) entry which is preliminary data.</text>
</comment>
<evidence type="ECO:0000313" key="3">
    <source>
        <dbReference type="EMBL" id="OLN32151.1"/>
    </source>
</evidence>
<dbReference type="GO" id="GO:0003852">
    <property type="term" value="F:2-isopropylmalate synthase activity"/>
    <property type="evidence" value="ECO:0007669"/>
    <property type="project" value="TreeGrafter"/>
</dbReference>
<feature type="domain" description="Pyruvate carboxyltransferase" evidence="2">
    <location>
        <begin position="4"/>
        <end position="262"/>
    </location>
</feature>
<dbReference type="RefSeq" id="WP_075364673.1">
    <property type="nucleotide sequence ID" value="NZ_MLBF01000011.1"/>
</dbReference>
<dbReference type="GO" id="GO:0009098">
    <property type="term" value="P:L-leucine biosynthetic process"/>
    <property type="evidence" value="ECO:0007669"/>
    <property type="project" value="TreeGrafter"/>
</dbReference>
<organism evidence="3 4">
    <name type="scientific">Desulfosporosinus metallidurans</name>
    <dbReference type="NCBI Taxonomy" id="1888891"/>
    <lineage>
        <taxon>Bacteria</taxon>
        <taxon>Bacillati</taxon>
        <taxon>Bacillota</taxon>
        <taxon>Clostridia</taxon>
        <taxon>Eubacteriales</taxon>
        <taxon>Desulfitobacteriaceae</taxon>
        <taxon>Desulfosporosinus</taxon>
    </lineage>
</organism>
<dbReference type="InterPro" id="IPR013785">
    <property type="entry name" value="Aldolase_TIM"/>
</dbReference>
<accession>A0A1Q8QXV2</accession>
<dbReference type="CDD" id="cd07944">
    <property type="entry name" value="DRE_TIM_HOA_like"/>
    <property type="match status" value="1"/>
</dbReference>
<dbReference type="PANTHER" id="PTHR10277:SF9">
    <property type="entry name" value="2-ISOPROPYLMALATE SYNTHASE 1, CHLOROPLASTIC-RELATED"/>
    <property type="match status" value="1"/>
</dbReference>
<gene>
    <name evidence="3" type="ORF">DSOL_2024</name>
</gene>
<dbReference type="SUPFAM" id="SSF51569">
    <property type="entry name" value="Aldolase"/>
    <property type="match status" value="1"/>
</dbReference>
<keyword evidence="1" id="KW-0464">Manganese</keyword>
<sequence length="536" mass="61112">MRNVKLVDCTLRDGGYVNDWEFGNDNIINIFERLVSANIDIVEVGFLDERRMIDLNRTIMPDCNAVNEIYGGLEKGNSLIVGMIDYGTCGIEHILPSDNCFLDGIRVIFKKHIMDQAIAFCSQIKKLGYKVFVQAVSTTSYSDEEMMALLELVNELEPYAFSLVDTYGLFHKHNLVHYYNLANEYLKYSIGLGYHSHNNFQLAYANCVELLDNPPANRMLLVDGTLYGMGKGSGNAPVELLAMQMNEHLNKNYNLNQLLEAIDVNILEIYRKVPWGYSLKFFIAASNDCHPNYVTYLTDKQTLSVKSINEILNGITEEKKLMYDKTYIESLYLEYQKEDCNDEDDLRQLKEAFRGNNILLLGSGNTVLTEREKTQNYIDTIRPIIIAVNFLPDYAVNFIFISNARRYVQLSSRINKLDPQIKLIATSNVTKSKGDFDFTLKYSALLDEKAEFVDNPMIMLIKLLDYCEVTDIALAGFDGYSKARTSDYVNPNMEYSFTKAKAIEINNDAIASLARLENTVPIRFITKSYYVGKINS</sequence>
<dbReference type="STRING" id="1888891.DSOL_2024"/>
<name>A0A1Q8QXV2_9FIRM</name>
<dbReference type="AlphaFoldDB" id="A0A1Q8QXV2"/>
<dbReference type="EMBL" id="MLBF01000011">
    <property type="protein sequence ID" value="OLN32151.1"/>
    <property type="molecule type" value="Genomic_DNA"/>
</dbReference>
<proteinExistence type="predicted"/>
<evidence type="ECO:0000259" key="2">
    <source>
        <dbReference type="Pfam" id="PF00682"/>
    </source>
</evidence>
<dbReference type="Pfam" id="PF00682">
    <property type="entry name" value="HMGL-like"/>
    <property type="match status" value="1"/>
</dbReference>
<dbReference type="InterPro" id="IPR050073">
    <property type="entry name" value="2-IPM_HCS-like"/>
</dbReference>
<dbReference type="Proteomes" id="UP000186102">
    <property type="component" value="Unassembled WGS sequence"/>
</dbReference>
<reference evidence="3 4" key="1">
    <citation type="submission" date="2016-09" db="EMBL/GenBank/DDBJ databases">
        <title>Complete genome of Desulfosporosinus sp. OL.</title>
        <authorList>
            <person name="Mardanov A."/>
            <person name="Beletsky A."/>
            <person name="Panova A."/>
            <person name="Karnachuk O."/>
            <person name="Ravin N."/>
        </authorList>
    </citation>
    <scope>NUCLEOTIDE SEQUENCE [LARGE SCALE GENOMIC DNA]</scope>
    <source>
        <strain evidence="3 4">OL</strain>
    </source>
</reference>
<evidence type="ECO:0000313" key="4">
    <source>
        <dbReference type="Proteomes" id="UP000186102"/>
    </source>
</evidence>
<protein>
    <submittedName>
        <fullName evidence="3">4-hydroxy-2-oxovalerate aldolase</fullName>
    </submittedName>
</protein>
<dbReference type="OrthoDB" id="9804858at2"/>
<dbReference type="InterPro" id="IPR000891">
    <property type="entry name" value="PYR_CT"/>
</dbReference>
<evidence type="ECO:0000256" key="1">
    <source>
        <dbReference type="ARBA" id="ARBA00023211"/>
    </source>
</evidence>